<protein>
    <submittedName>
        <fullName evidence="9">Transporter, MFS family protein</fullName>
    </submittedName>
</protein>
<dbReference type="GO" id="GO:0005886">
    <property type="term" value="C:plasma membrane"/>
    <property type="evidence" value="ECO:0007669"/>
    <property type="project" value="UniProtKB-SubCell"/>
</dbReference>
<feature type="transmembrane region" description="Helical" evidence="7">
    <location>
        <begin position="137"/>
        <end position="156"/>
    </location>
</feature>
<feature type="compositionally biased region" description="Pro residues" evidence="6">
    <location>
        <begin position="391"/>
        <end position="400"/>
    </location>
</feature>
<evidence type="ECO:0000256" key="4">
    <source>
        <dbReference type="ARBA" id="ARBA00022989"/>
    </source>
</evidence>
<name>A0A919FR01_9MICO</name>
<comment type="caution">
    <text evidence="9">The sequence shown here is derived from an EMBL/GenBank/DDBJ whole genome shotgun (WGS) entry which is preliminary data.</text>
</comment>
<reference evidence="9" key="1">
    <citation type="journal article" date="2014" name="Int. J. Syst. Evol. Microbiol.">
        <title>Complete genome sequence of Corynebacterium casei LMG S-19264T (=DSM 44701T), isolated from a smear-ripened cheese.</title>
        <authorList>
            <consortium name="US DOE Joint Genome Institute (JGI-PGF)"/>
            <person name="Walter F."/>
            <person name="Albersmeier A."/>
            <person name="Kalinowski J."/>
            <person name="Ruckert C."/>
        </authorList>
    </citation>
    <scope>NUCLEOTIDE SEQUENCE</scope>
    <source>
        <strain evidence="9">CGMCC 4.7398</strain>
    </source>
</reference>
<dbReference type="PANTHER" id="PTHR43385">
    <property type="entry name" value="RIBOFLAVIN TRANSPORTER RIBJ"/>
    <property type="match status" value="1"/>
</dbReference>
<feature type="transmembrane region" description="Helical" evidence="7">
    <location>
        <begin position="217"/>
        <end position="237"/>
    </location>
</feature>
<dbReference type="CDD" id="cd17355">
    <property type="entry name" value="MFS_YcxA_like"/>
    <property type="match status" value="1"/>
</dbReference>
<organism evidence="9 10">
    <name type="scientific">Promicromonospora soli</name>
    <dbReference type="NCBI Taxonomy" id="2035533"/>
    <lineage>
        <taxon>Bacteria</taxon>
        <taxon>Bacillati</taxon>
        <taxon>Actinomycetota</taxon>
        <taxon>Actinomycetes</taxon>
        <taxon>Micrococcales</taxon>
        <taxon>Promicromonosporaceae</taxon>
        <taxon>Promicromonospora</taxon>
    </lineage>
</organism>
<feature type="transmembrane region" description="Helical" evidence="7">
    <location>
        <begin position="77"/>
        <end position="95"/>
    </location>
</feature>
<evidence type="ECO:0000256" key="5">
    <source>
        <dbReference type="ARBA" id="ARBA00023136"/>
    </source>
</evidence>
<feature type="compositionally biased region" description="Low complexity" evidence="6">
    <location>
        <begin position="401"/>
        <end position="413"/>
    </location>
</feature>
<keyword evidence="3 7" id="KW-0812">Transmembrane</keyword>
<gene>
    <name evidence="9" type="ORF">GCM10017772_18090</name>
</gene>
<feature type="transmembrane region" description="Helical" evidence="7">
    <location>
        <begin position="368"/>
        <end position="386"/>
    </location>
</feature>
<dbReference type="Proteomes" id="UP000627369">
    <property type="component" value="Unassembled WGS sequence"/>
</dbReference>
<feature type="transmembrane region" description="Helical" evidence="7">
    <location>
        <begin position="168"/>
        <end position="189"/>
    </location>
</feature>
<proteinExistence type="predicted"/>
<evidence type="ECO:0000256" key="2">
    <source>
        <dbReference type="ARBA" id="ARBA00022448"/>
    </source>
</evidence>
<dbReference type="PANTHER" id="PTHR43385:SF1">
    <property type="entry name" value="RIBOFLAVIN TRANSPORTER RIBJ"/>
    <property type="match status" value="1"/>
</dbReference>
<evidence type="ECO:0000313" key="10">
    <source>
        <dbReference type="Proteomes" id="UP000627369"/>
    </source>
</evidence>
<dbReference type="InterPro" id="IPR020846">
    <property type="entry name" value="MFS_dom"/>
</dbReference>
<feature type="transmembrane region" description="Helical" evidence="7">
    <location>
        <begin position="12"/>
        <end position="30"/>
    </location>
</feature>
<keyword evidence="4 7" id="KW-1133">Transmembrane helix</keyword>
<dbReference type="AlphaFoldDB" id="A0A919FR01"/>
<feature type="transmembrane region" description="Helical" evidence="7">
    <location>
        <begin position="249"/>
        <end position="270"/>
    </location>
</feature>
<evidence type="ECO:0000313" key="9">
    <source>
        <dbReference type="EMBL" id="GHH70835.1"/>
    </source>
</evidence>
<sequence length="413" mass="42132">MPRGPEGRGRAVGGLCITELVSWGVLYYTVPATLPSLVEQTGWSATQIMTGFTAGLLVNAAATVPVGRLIDRHGPRWVMTAGSVLGAVALVAVAASTEPRWFAAAWMLAGLAQACLLYPPAFTALTRWYGPGRVRPLTILVLTAGLASTVFAPITAELTTELGWRDAYLVLAALMLFVTAPIHVVTLNLPWPAARVTDRPGDAGHIRQVTSTRGFRLLALAFAVTGLGLYAATTNLVPLLVDRGIDPTTAATVLGLCGAGQLLGRVGFPALTRRTQPHVRDVAILTAASVSVVVLALSPGALLPAIATAVFAGAARGAFTLIQASAVADRWGTRDFGTINALATTPAAIAIALAPATGAALAEWAGGYTLAWLLLGGLVAIGALLVTGTAPPGPPAPEPGGTPSEPGGATDST</sequence>
<accession>A0A919FR01</accession>
<feature type="transmembrane region" description="Helical" evidence="7">
    <location>
        <begin position="101"/>
        <end position="125"/>
    </location>
</feature>
<dbReference type="Gene3D" id="1.20.1250.20">
    <property type="entry name" value="MFS general substrate transporter like domains"/>
    <property type="match status" value="1"/>
</dbReference>
<dbReference type="PROSITE" id="PS50850">
    <property type="entry name" value="MFS"/>
    <property type="match status" value="1"/>
</dbReference>
<keyword evidence="2" id="KW-0813">Transport</keyword>
<comment type="subcellular location">
    <subcellularLocation>
        <location evidence="1">Cell membrane</location>
        <topology evidence="1">Multi-pass membrane protein</topology>
    </subcellularLocation>
</comment>
<dbReference type="InterPro" id="IPR011701">
    <property type="entry name" value="MFS"/>
</dbReference>
<reference evidence="9" key="2">
    <citation type="submission" date="2020-09" db="EMBL/GenBank/DDBJ databases">
        <authorList>
            <person name="Sun Q."/>
            <person name="Zhou Y."/>
        </authorList>
    </citation>
    <scope>NUCLEOTIDE SEQUENCE</scope>
    <source>
        <strain evidence="9">CGMCC 4.7398</strain>
    </source>
</reference>
<feature type="region of interest" description="Disordered" evidence="6">
    <location>
        <begin position="390"/>
        <end position="413"/>
    </location>
</feature>
<dbReference type="InterPro" id="IPR052983">
    <property type="entry name" value="MFS_Riboflavin_Transporter"/>
</dbReference>
<dbReference type="EMBL" id="BNAS01000002">
    <property type="protein sequence ID" value="GHH70835.1"/>
    <property type="molecule type" value="Genomic_DNA"/>
</dbReference>
<keyword evidence="5 7" id="KW-0472">Membrane</keyword>
<feature type="transmembrane region" description="Helical" evidence="7">
    <location>
        <begin position="339"/>
        <end position="362"/>
    </location>
</feature>
<evidence type="ECO:0000259" key="8">
    <source>
        <dbReference type="PROSITE" id="PS50850"/>
    </source>
</evidence>
<dbReference type="RefSeq" id="WP_189669172.1">
    <property type="nucleotide sequence ID" value="NZ_BNAS01000002.1"/>
</dbReference>
<evidence type="ECO:0000256" key="3">
    <source>
        <dbReference type="ARBA" id="ARBA00022692"/>
    </source>
</evidence>
<dbReference type="InterPro" id="IPR036259">
    <property type="entry name" value="MFS_trans_sf"/>
</dbReference>
<evidence type="ECO:0000256" key="7">
    <source>
        <dbReference type="SAM" id="Phobius"/>
    </source>
</evidence>
<feature type="domain" description="Major facilitator superfamily (MFS) profile" evidence="8">
    <location>
        <begin position="1"/>
        <end position="394"/>
    </location>
</feature>
<dbReference type="Pfam" id="PF07690">
    <property type="entry name" value="MFS_1"/>
    <property type="match status" value="1"/>
</dbReference>
<dbReference type="SUPFAM" id="SSF103473">
    <property type="entry name" value="MFS general substrate transporter"/>
    <property type="match status" value="1"/>
</dbReference>
<dbReference type="GO" id="GO:0022857">
    <property type="term" value="F:transmembrane transporter activity"/>
    <property type="evidence" value="ECO:0007669"/>
    <property type="project" value="InterPro"/>
</dbReference>
<evidence type="ECO:0000256" key="6">
    <source>
        <dbReference type="SAM" id="MobiDB-lite"/>
    </source>
</evidence>
<feature type="transmembrane region" description="Helical" evidence="7">
    <location>
        <begin position="50"/>
        <end position="70"/>
    </location>
</feature>
<evidence type="ECO:0000256" key="1">
    <source>
        <dbReference type="ARBA" id="ARBA00004651"/>
    </source>
</evidence>
<keyword evidence="10" id="KW-1185">Reference proteome</keyword>